<organism evidence="4 5">
    <name type="scientific">Euroglyphus maynei</name>
    <name type="common">Mayne's house dust mite</name>
    <dbReference type="NCBI Taxonomy" id="6958"/>
    <lineage>
        <taxon>Eukaryota</taxon>
        <taxon>Metazoa</taxon>
        <taxon>Ecdysozoa</taxon>
        <taxon>Arthropoda</taxon>
        <taxon>Chelicerata</taxon>
        <taxon>Arachnida</taxon>
        <taxon>Acari</taxon>
        <taxon>Acariformes</taxon>
        <taxon>Sarcoptiformes</taxon>
        <taxon>Astigmata</taxon>
        <taxon>Psoroptidia</taxon>
        <taxon>Analgoidea</taxon>
        <taxon>Pyroglyphidae</taxon>
        <taxon>Pyroglyphinae</taxon>
        <taxon>Euroglyphus</taxon>
    </lineage>
</organism>
<keyword evidence="5" id="KW-1185">Reference proteome</keyword>
<dbReference type="OrthoDB" id="185175at2759"/>
<name>A0A1Y3BP57_EURMA</name>
<proteinExistence type="inferred from homology"/>
<dbReference type="InterPro" id="IPR059029">
    <property type="entry name" value="FAM13A_dom"/>
</dbReference>
<feature type="region of interest" description="Disordered" evidence="2">
    <location>
        <begin position="1"/>
        <end position="21"/>
    </location>
</feature>
<dbReference type="PANTHER" id="PTHR15904">
    <property type="entry name" value="FAM13"/>
    <property type="match status" value="1"/>
</dbReference>
<dbReference type="PANTHER" id="PTHR15904:SF17">
    <property type="entry name" value="RHO-GAP DOMAIN-CONTAINING PROTEIN"/>
    <property type="match status" value="1"/>
</dbReference>
<accession>A0A1Y3BP57</accession>
<dbReference type="EMBL" id="MUJZ01015997">
    <property type="protein sequence ID" value="OTF80935.1"/>
    <property type="molecule type" value="Genomic_DNA"/>
</dbReference>
<feature type="compositionally biased region" description="Basic and acidic residues" evidence="2">
    <location>
        <begin position="1"/>
        <end position="13"/>
    </location>
</feature>
<evidence type="ECO:0000259" key="3">
    <source>
        <dbReference type="Pfam" id="PF26116"/>
    </source>
</evidence>
<dbReference type="InterPro" id="IPR039102">
    <property type="entry name" value="FAM13"/>
</dbReference>
<protein>
    <submittedName>
        <fullName evidence="4">FAM13A-like protein</fullName>
    </submittedName>
</protein>
<feature type="domain" description="FAM13A-like" evidence="3">
    <location>
        <begin position="293"/>
        <end position="361"/>
    </location>
</feature>
<reference evidence="4 5" key="1">
    <citation type="submission" date="2017-03" db="EMBL/GenBank/DDBJ databases">
        <title>Genome Survey of Euroglyphus maynei.</title>
        <authorList>
            <person name="Arlian L.G."/>
            <person name="Morgan M.S."/>
            <person name="Rider S.D."/>
        </authorList>
    </citation>
    <scope>NUCLEOTIDE SEQUENCE [LARGE SCALE GENOMIC DNA]</scope>
    <source>
        <strain evidence="4">Arlian Lab</strain>
        <tissue evidence="4">Whole body</tissue>
    </source>
</reference>
<sequence>ENELSKDEQDNRTNKSRIRRLQSIRKKLKKFETDFEQENGYKASLENKMSSSFALPLMVELNALLQAEENKDNPKPTESMDSDNFRNTGFQPTAWKSPTANSSTTNNSYVFTTEDIFNTIFGSRKEKSLSRISEMMADIKRTLNEKRLIAQRPESLDEMNGEQILDEKLALQKALLRFEALCGRPSSKAERDIVRPVYDRYRLVKRYASKLNQKQTPKLDQNTDLQPILEHVQMNFTSPTHHQKTIDALTTAIESLKSSTDAVDASTVATTTTCDTTNNSTSTKEKNYHIMSQYELIAHVNEYRQQKRNLRSVLRTFENDFYKKTGRHVEKEDRSNMSSVYASYKTIKGKIKLIEALISKKMPKQ</sequence>
<evidence type="ECO:0000256" key="2">
    <source>
        <dbReference type="SAM" id="MobiDB-lite"/>
    </source>
</evidence>
<dbReference type="Proteomes" id="UP000194236">
    <property type="component" value="Unassembled WGS sequence"/>
</dbReference>
<dbReference type="AlphaFoldDB" id="A0A1Y3BP57"/>
<dbReference type="Pfam" id="PF26116">
    <property type="entry name" value="FAM13A"/>
    <property type="match status" value="1"/>
</dbReference>
<evidence type="ECO:0000313" key="5">
    <source>
        <dbReference type="Proteomes" id="UP000194236"/>
    </source>
</evidence>
<feature type="non-terminal residue" evidence="4">
    <location>
        <position position="1"/>
    </location>
</feature>
<comment type="caution">
    <text evidence="4">The sequence shown here is derived from an EMBL/GenBank/DDBJ whole genome shotgun (WGS) entry which is preliminary data.</text>
</comment>
<gene>
    <name evidence="4" type="ORF">BLA29_006349</name>
</gene>
<comment type="similarity">
    <text evidence="1">Belongs to the FAM13 family.</text>
</comment>
<evidence type="ECO:0000313" key="4">
    <source>
        <dbReference type="EMBL" id="OTF80935.1"/>
    </source>
</evidence>
<evidence type="ECO:0000256" key="1">
    <source>
        <dbReference type="ARBA" id="ARBA00007549"/>
    </source>
</evidence>